<evidence type="ECO:0000256" key="6">
    <source>
        <dbReference type="ARBA" id="ARBA00023136"/>
    </source>
</evidence>
<dbReference type="AlphaFoldDB" id="A0A5B7WWR6"/>
<sequence>MLTSLSSSLTSRRGATGWLLGFLAVIAVLFSVLSSADAATRAPDSGVPGSESARVQQLLDGFESSGRSTAVLVATRPDAATLTDADRTALDQLQGRLDLAGVQLGKPLLSDDAQAGMLTASWDERGSLADRQVVAELREQLAAAPAAALQVQVTGGPAFALDVAHSFDGANFTLLAVTVAIVAVLLILTYRSPILWLLPLAVVGLADRAASLVTAALAGVWDLHFDTGVLSVLVFGAGTNYALLLISRYRDELRVHAGHRTALAAAWRSSFEAIATSNLTVVLALASLVLAVMEDTRGLGIACAVGLLIAALFVLGLLPPVLALAGRKVFWPLVPAPHQPAPRRSRWAQIATAVTARPVLSLVSVGAVLAVLAAVLTGTGLGLKPAEQFRSPTESASASTVLTEHFPAGETQPATLLTHPDQAPQVARAAEQVPGVQRVSEMGRSADGSWQRLLLVGQADPGSSEDQQMLREVRTAIHAVDGADALLGGAGAEQLDAHNGHLRDFAVVAPLVLGICFVMLLVLTRSWLTAALLALVNLLSAAAALGLGGLIGSLVLGTSAFDVQVPLLAFLFLVALGVDYTIFLTQRIKQEAARQPIREAVIDAVGHTGAVITSAGVVLAGVFAALATLPLMVLGQLGLVVGLGVLLDTFLVRTVLVPALFTLLGRRNIPAWAPTRQPETAAAPRTEMAQTPRS</sequence>
<evidence type="ECO:0000256" key="2">
    <source>
        <dbReference type="ARBA" id="ARBA00010157"/>
    </source>
</evidence>
<keyword evidence="3" id="KW-1003">Cell membrane</keyword>
<feature type="transmembrane region" description="Helical" evidence="8">
    <location>
        <begin position="505"/>
        <end position="523"/>
    </location>
</feature>
<feature type="transmembrane region" description="Helical" evidence="8">
    <location>
        <begin position="270"/>
        <end position="293"/>
    </location>
</feature>
<evidence type="ECO:0000256" key="8">
    <source>
        <dbReference type="SAM" id="Phobius"/>
    </source>
</evidence>
<keyword evidence="11" id="KW-1185">Reference proteome</keyword>
<dbReference type="PANTHER" id="PTHR33406">
    <property type="entry name" value="MEMBRANE PROTEIN MJ1562-RELATED"/>
    <property type="match status" value="1"/>
</dbReference>
<evidence type="ECO:0000313" key="11">
    <source>
        <dbReference type="Proteomes" id="UP000307000"/>
    </source>
</evidence>
<dbReference type="InterPro" id="IPR000731">
    <property type="entry name" value="SSD"/>
</dbReference>
<protein>
    <submittedName>
        <fullName evidence="10">ATP-binding protein</fullName>
    </submittedName>
</protein>
<feature type="transmembrane region" description="Helical" evidence="8">
    <location>
        <begin position="604"/>
        <end position="627"/>
    </location>
</feature>
<feature type="transmembrane region" description="Helical" evidence="8">
    <location>
        <begin position="359"/>
        <end position="383"/>
    </location>
</feature>
<feature type="transmembrane region" description="Helical" evidence="8">
    <location>
        <begin position="563"/>
        <end position="583"/>
    </location>
</feature>
<dbReference type="GO" id="GO:0005886">
    <property type="term" value="C:plasma membrane"/>
    <property type="evidence" value="ECO:0007669"/>
    <property type="project" value="UniProtKB-SubCell"/>
</dbReference>
<accession>A0A5B7WWR6</accession>
<dbReference type="GO" id="GO:0005524">
    <property type="term" value="F:ATP binding"/>
    <property type="evidence" value="ECO:0007669"/>
    <property type="project" value="UniProtKB-KW"/>
</dbReference>
<feature type="transmembrane region" description="Helical" evidence="8">
    <location>
        <begin position="299"/>
        <end position="318"/>
    </location>
</feature>
<feature type="domain" description="SSD" evidence="9">
    <location>
        <begin position="535"/>
        <end position="662"/>
    </location>
</feature>
<evidence type="ECO:0000256" key="3">
    <source>
        <dbReference type="ARBA" id="ARBA00022475"/>
    </source>
</evidence>
<reference evidence="10 11" key="1">
    <citation type="submission" date="2018-12" db="EMBL/GenBank/DDBJ databases">
        <title>Complete Genome Sequence of Glutamicibacter creatinolyticus strain LGCM259,isolated from an abscess of a 12-year-old mare in Italy.</title>
        <authorList>
            <person name="Santos R.G."/>
            <person name="Silva A.L."/>
            <person name="Seyffert N."/>
            <person name="Castro T.L.P."/>
            <person name="Attili A.R."/>
            <person name="Rifici C."/>
            <person name="Mazzullo G."/>
            <person name="Brenig B."/>
            <person name="Venanzi F."/>
            <person name="Azevedo V."/>
        </authorList>
    </citation>
    <scope>NUCLEOTIDE SEQUENCE [LARGE SCALE GENOMIC DNA]</scope>
    <source>
        <strain evidence="10 11">LGCM 259</strain>
    </source>
</reference>
<dbReference type="InterPro" id="IPR004869">
    <property type="entry name" value="MMPL_dom"/>
</dbReference>
<dbReference type="KEGG" id="gcr:GcLGCM259_2751"/>
<keyword evidence="10" id="KW-0547">Nucleotide-binding</keyword>
<keyword evidence="10" id="KW-0067">ATP-binding</keyword>
<gene>
    <name evidence="10" type="ORF">GcLGCM259_2751</name>
</gene>
<feature type="transmembrane region" description="Helical" evidence="8">
    <location>
        <begin position="639"/>
        <end position="664"/>
    </location>
</feature>
<keyword evidence="6 8" id="KW-0472">Membrane</keyword>
<evidence type="ECO:0000256" key="5">
    <source>
        <dbReference type="ARBA" id="ARBA00022989"/>
    </source>
</evidence>
<comment type="subcellular location">
    <subcellularLocation>
        <location evidence="1">Cell membrane</location>
        <topology evidence="1">Multi-pass membrane protein</topology>
    </subcellularLocation>
</comment>
<feature type="transmembrane region" description="Helical" evidence="8">
    <location>
        <begin position="169"/>
        <end position="188"/>
    </location>
</feature>
<dbReference type="EMBL" id="CP034412">
    <property type="protein sequence ID" value="QCY48458.1"/>
    <property type="molecule type" value="Genomic_DNA"/>
</dbReference>
<dbReference type="Gene3D" id="1.20.1640.10">
    <property type="entry name" value="Multidrug efflux transporter AcrB transmembrane domain"/>
    <property type="match status" value="2"/>
</dbReference>
<dbReference type="PANTHER" id="PTHR33406:SF6">
    <property type="entry name" value="MEMBRANE PROTEIN YDGH-RELATED"/>
    <property type="match status" value="1"/>
</dbReference>
<proteinExistence type="inferred from homology"/>
<dbReference type="PROSITE" id="PS50156">
    <property type="entry name" value="SSD"/>
    <property type="match status" value="1"/>
</dbReference>
<evidence type="ECO:0000256" key="4">
    <source>
        <dbReference type="ARBA" id="ARBA00022692"/>
    </source>
</evidence>
<keyword evidence="4 8" id="KW-0812">Transmembrane</keyword>
<evidence type="ECO:0000256" key="7">
    <source>
        <dbReference type="SAM" id="MobiDB-lite"/>
    </source>
</evidence>
<dbReference type="Proteomes" id="UP000307000">
    <property type="component" value="Chromosome"/>
</dbReference>
<dbReference type="RefSeq" id="WP_138927001.1">
    <property type="nucleotide sequence ID" value="NZ_CP034412.1"/>
</dbReference>
<dbReference type="Pfam" id="PF03176">
    <property type="entry name" value="MMPL"/>
    <property type="match status" value="2"/>
</dbReference>
<keyword evidence="5 8" id="KW-1133">Transmembrane helix</keyword>
<comment type="similarity">
    <text evidence="2">Belongs to the resistance-nodulation-cell division (RND) (TC 2.A.6) family. MmpL subfamily.</text>
</comment>
<dbReference type="SUPFAM" id="SSF82866">
    <property type="entry name" value="Multidrug efflux transporter AcrB transmembrane domain"/>
    <property type="match status" value="2"/>
</dbReference>
<name>A0A5B7WWR6_9MICC</name>
<evidence type="ECO:0000256" key="1">
    <source>
        <dbReference type="ARBA" id="ARBA00004651"/>
    </source>
</evidence>
<feature type="transmembrane region" description="Helical" evidence="8">
    <location>
        <begin position="530"/>
        <end position="551"/>
    </location>
</feature>
<evidence type="ECO:0000259" key="9">
    <source>
        <dbReference type="PROSITE" id="PS50156"/>
    </source>
</evidence>
<feature type="transmembrane region" description="Helical" evidence="8">
    <location>
        <begin position="227"/>
        <end position="249"/>
    </location>
</feature>
<feature type="region of interest" description="Disordered" evidence="7">
    <location>
        <begin position="675"/>
        <end position="694"/>
    </location>
</feature>
<evidence type="ECO:0000313" key="10">
    <source>
        <dbReference type="EMBL" id="QCY48458.1"/>
    </source>
</evidence>
<dbReference type="InterPro" id="IPR050545">
    <property type="entry name" value="Mycobact_MmpL"/>
</dbReference>
<organism evidence="10 11">
    <name type="scientific">Glutamicibacter creatinolyticus</name>
    <dbReference type="NCBI Taxonomy" id="162496"/>
    <lineage>
        <taxon>Bacteria</taxon>
        <taxon>Bacillati</taxon>
        <taxon>Actinomycetota</taxon>
        <taxon>Actinomycetes</taxon>
        <taxon>Micrococcales</taxon>
        <taxon>Micrococcaceae</taxon>
        <taxon>Glutamicibacter</taxon>
    </lineage>
</organism>